<dbReference type="InterPro" id="IPR013094">
    <property type="entry name" value="AB_hydrolase_3"/>
</dbReference>
<evidence type="ECO:0000259" key="9">
    <source>
        <dbReference type="Pfam" id="PF20684"/>
    </source>
</evidence>
<dbReference type="EMBL" id="MUNK01000050">
    <property type="protein sequence ID" value="OTA35029.1"/>
    <property type="molecule type" value="Genomic_DNA"/>
</dbReference>
<feature type="transmembrane region" description="Helical" evidence="7">
    <location>
        <begin position="45"/>
        <end position="68"/>
    </location>
</feature>
<keyword evidence="11" id="KW-1185">Reference proteome</keyword>
<dbReference type="Gene3D" id="3.40.50.1820">
    <property type="entry name" value="alpha/beta hydrolase"/>
    <property type="match status" value="1"/>
</dbReference>
<dbReference type="InterPro" id="IPR049326">
    <property type="entry name" value="Rhodopsin_dom_fungi"/>
</dbReference>
<dbReference type="Proteomes" id="UP000194280">
    <property type="component" value="Unassembled WGS sequence"/>
</dbReference>
<proteinExistence type="inferred from homology"/>
<evidence type="ECO:0000313" key="11">
    <source>
        <dbReference type="Proteomes" id="UP000194280"/>
    </source>
</evidence>
<reference evidence="10 11" key="1">
    <citation type="submission" date="2017-01" db="EMBL/GenBank/DDBJ databases">
        <title>The recent genome duplication of the halophilic yeast Hortaea werneckii: insights from long-read sequencing.</title>
        <authorList>
            <person name="Sinha S."/>
            <person name="Flibotte S."/>
            <person name="Neira M."/>
            <person name="Lenassi M."/>
            <person name="Gostincar C."/>
            <person name="Stajich J.E."/>
            <person name="Nislow C.E."/>
        </authorList>
    </citation>
    <scope>NUCLEOTIDE SEQUENCE [LARGE SCALE GENOMIC DNA]</scope>
    <source>
        <strain evidence="10 11">EXF-2000</strain>
    </source>
</reference>
<comment type="subcellular location">
    <subcellularLocation>
        <location evidence="1">Membrane</location>
        <topology evidence="1">Multi-pass membrane protein</topology>
    </subcellularLocation>
</comment>
<keyword evidence="3 7" id="KW-1133">Transmembrane helix</keyword>
<dbReference type="InterPro" id="IPR029058">
    <property type="entry name" value="AB_hydrolase_fold"/>
</dbReference>
<dbReference type="Pfam" id="PF07859">
    <property type="entry name" value="Abhydrolase_3"/>
    <property type="match status" value="1"/>
</dbReference>
<dbReference type="PANTHER" id="PTHR33048:SF47">
    <property type="entry name" value="INTEGRAL MEMBRANE PROTEIN-RELATED"/>
    <property type="match status" value="1"/>
</dbReference>
<keyword evidence="2 7" id="KW-0812">Transmembrane</keyword>
<dbReference type="InParanoid" id="A0A1Z5TG96"/>
<feature type="region of interest" description="Disordered" evidence="6">
    <location>
        <begin position="355"/>
        <end position="400"/>
    </location>
</feature>
<sequence length="746" mass="82545">MEFSGHASQRSIYDTTIVFTVLACLVVALRLYTRLFIVRRSGWDDAFICIACILSVAMGVSICKQANYGMGIHQATLDSSNVRNAFAWFWNFIWLYYASLACTKLSILLQYLRIFPHTHFTRACYVLLCIVVVWGIWAVFSGMFTCVPVAKFWTESSWDIEGCMPRLALWYSNAAINIATDLATTLLPLPLIRQLAIPRRQRMILMWVFALGGFTCLMSVLRLAYIYPLAVSPDTTWNSPLPAIWSCVEANTAILCSCAPTLKGLIQKFFPTVLDSIRSHQTPISGQSESTQDSLKKSAADSRISVRPLPSLRATASERMKGGHKRAKSGTSPFADCFRRRGSEAASEEGIVELASLSDHSQGSNDSSGTRNDIEVETRVDQVTRERRGSDPPVPERLPLSMARSLEERAQMGTPAPELLAAINQRPFPDLSGGDANPSSVDMRNRRGAHLAKLRHLYPIPGPVPEVIESKHQVSVRDGSTRLVKIYTPAAKPAKGSPLIVMIHEGGWCMGDLTDEDLDCRMFARDLGAVCVNVDYRLAPEHFYPAGVNDCWDVLQWCAATASPGSALLPCDPKLGFLVGGASAGGNLSAVMAQLSRDNNLSPPITGQYLCVPATLWVDAVPEKWKAEYTSRFNNDVDPVLRFSPDGGDILMDSLKPDTKSPLFSPLLHPNLKGLAPAYFQVAGLDPLRDEGLLYERVLREENGVATKIDVYNGYGHMFWTNWPELPRSKEFVRDTLKGVKWLLNM</sequence>
<feature type="domain" description="Alpha/beta hydrolase fold-3" evidence="8">
    <location>
        <begin position="500"/>
        <end position="720"/>
    </location>
</feature>
<evidence type="ECO:0000256" key="7">
    <source>
        <dbReference type="SAM" id="Phobius"/>
    </source>
</evidence>
<dbReference type="STRING" id="1157616.A0A1Z5TG96"/>
<evidence type="ECO:0000256" key="1">
    <source>
        <dbReference type="ARBA" id="ARBA00004141"/>
    </source>
</evidence>
<feature type="region of interest" description="Disordered" evidence="6">
    <location>
        <begin position="281"/>
        <end position="336"/>
    </location>
</feature>
<feature type="compositionally biased region" description="Basic and acidic residues" evidence="6">
    <location>
        <begin position="372"/>
        <end position="390"/>
    </location>
</feature>
<evidence type="ECO:0000256" key="4">
    <source>
        <dbReference type="ARBA" id="ARBA00023136"/>
    </source>
</evidence>
<organism evidence="10 11">
    <name type="scientific">Hortaea werneckii EXF-2000</name>
    <dbReference type="NCBI Taxonomy" id="1157616"/>
    <lineage>
        <taxon>Eukaryota</taxon>
        <taxon>Fungi</taxon>
        <taxon>Dikarya</taxon>
        <taxon>Ascomycota</taxon>
        <taxon>Pezizomycotina</taxon>
        <taxon>Dothideomycetes</taxon>
        <taxon>Dothideomycetidae</taxon>
        <taxon>Mycosphaerellales</taxon>
        <taxon>Teratosphaeriaceae</taxon>
        <taxon>Hortaea</taxon>
    </lineage>
</organism>
<evidence type="ECO:0000259" key="8">
    <source>
        <dbReference type="Pfam" id="PF07859"/>
    </source>
</evidence>
<comment type="caution">
    <text evidence="10">The sequence shown here is derived from an EMBL/GenBank/DDBJ whole genome shotgun (WGS) entry which is preliminary data.</text>
</comment>
<evidence type="ECO:0000313" key="10">
    <source>
        <dbReference type="EMBL" id="OTA35029.1"/>
    </source>
</evidence>
<feature type="transmembrane region" description="Helical" evidence="7">
    <location>
        <begin position="12"/>
        <end position="33"/>
    </location>
</feature>
<dbReference type="AlphaFoldDB" id="A0A1Z5TG96"/>
<dbReference type="GO" id="GO:0016020">
    <property type="term" value="C:membrane"/>
    <property type="evidence" value="ECO:0007669"/>
    <property type="project" value="UniProtKB-SubCell"/>
</dbReference>
<dbReference type="Pfam" id="PF20684">
    <property type="entry name" value="Fung_rhodopsin"/>
    <property type="match status" value="1"/>
</dbReference>
<evidence type="ECO:0000256" key="3">
    <source>
        <dbReference type="ARBA" id="ARBA00022989"/>
    </source>
</evidence>
<dbReference type="VEuPathDB" id="FungiDB:BTJ68_05149"/>
<feature type="domain" description="Rhodopsin" evidence="9">
    <location>
        <begin position="29"/>
        <end position="268"/>
    </location>
</feature>
<feature type="transmembrane region" description="Helical" evidence="7">
    <location>
        <begin position="204"/>
        <end position="227"/>
    </location>
</feature>
<feature type="transmembrane region" description="Helical" evidence="7">
    <location>
        <begin position="170"/>
        <end position="192"/>
    </location>
</feature>
<evidence type="ECO:0000256" key="2">
    <source>
        <dbReference type="ARBA" id="ARBA00022692"/>
    </source>
</evidence>
<keyword evidence="4 7" id="KW-0472">Membrane</keyword>
<dbReference type="PANTHER" id="PTHR33048">
    <property type="entry name" value="PTH11-LIKE INTEGRAL MEMBRANE PROTEIN (AFU_ORTHOLOGUE AFUA_5G11245)"/>
    <property type="match status" value="1"/>
</dbReference>
<feature type="transmembrane region" description="Helical" evidence="7">
    <location>
        <begin position="124"/>
        <end position="150"/>
    </location>
</feature>
<dbReference type="InterPro" id="IPR052337">
    <property type="entry name" value="SAT4-like"/>
</dbReference>
<evidence type="ECO:0000256" key="5">
    <source>
        <dbReference type="ARBA" id="ARBA00038359"/>
    </source>
</evidence>
<feature type="compositionally biased region" description="Polar residues" evidence="6">
    <location>
        <begin position="281"/>
        <end position="293"/>
    </location>
</feature>
<accession>A0A1Z5TG96</accession>
<dbReference type="SUPFAM" id="SSF53474">
    <property type="entry name" value="alpha/beta-Hydrolases"/>
    <property type="match status" value="1"/>
</dbReference>
<name>A0A1Z5TG96_HORWE</name>
<comment type="similarity">
    <text evidence="5">Belongs to the SAT4 family.</text>
</comment>
<dbReference type="GO" id="GO:0016787">
    <property type="term" value="F:hydrolase activity"/>
    <property type="evidence" value="ECO:0007669"/>
    <property type="project" value="InterPro"/>
</dbReference>
<feature type="transmembrane region" description="Helical" evidence="7">
    <location>
        <begin position="88"/>
        <end position="112"/>
    </location>
</feature>
<gene>
    <name evidence="10" type="ORF">BTJ68_05149</name>
</gene>
<feature type="compositionally biased region" description="Polar residues" evidence="6">
    <location>
        <begin position="358"/>
        <end position="371"/>
    </location>
</feature>
<protein>
    <submittedName>
        <fullName evidence="10">Uncharacterized protein</fullName>
    </submittedName>
</protein>
<evidence type="ECO:0000256" key="6">
    <source>
        <dbReference type="SAM" id="MobiDB-lite"/>
    </source>
</evidence>